<comment type="caution">
    <text evidence="6">The sequence shown here is derived from an EMBL/GenBank/DDBJ whole genome shotgun (WGS) entry which is preliminary data.</text>
</comment>
<evidence type="ECO:0000256" key="4">
    <source>
        <dbReference type="ARBA" id="ARBA00022840"/>
    </source>
</evidence>
<dbReference type="InterPro" id="IPR017871">
    <property type="entry name" value="ABC_transporter-like_CS"/>
</dbReference>
<dbReference type="AlphaFoldDB" id="A0A6M1SSB6"/>
<protein>
    <submittedName>
        <fullName evidence="6">ABC transporter ATP-binding protein</fullName>
    </submittedName>
</protein>
<reference evidence="6 7" key="2">
    <citation type="submission" date="2020-03" db="EMBL/GenBank/DDBJ databases">
        <title>Devosia chinhatensis sp. nov., isolated from a hexachlorocyclohexane (HCH) dump site in India.</title>
        <authorList>
            <person name="Kumar M."/>
            <person name="Lal R."/>
        </authorList>
    </citation>
    <scope>NUCLEOTIDE SEQUENCE [LARGE SCALE GENOMIC DNA]</scope>
    <source>
        <strain evidence="6 7">H239</strain>
    </source>
</reference>
<evidence type="ECO:0000256" key="3">
    <source>
        <dbReference type="ARBA" id="ARBA00022741"/>
    </source>
</evidence>
<dbReference type="GO" id="GO:0016887">
    <property type="term" value="F:ATP hydrolysis activity"/>
    <property type="evidence" value="ECO:0007669"/>
    <property type="project" value="InterPro"/>
</dbReference>
<dbReference type="EMBL" id="JAALFG010000001">
    <property type="protein sequence ID" value="NGP17303.1"/>
    <property type="molecule type" value="Genomic_DNA"/>
</dbReference>
<keyword evidence="7" id="KW-1185">Reference proteome</keyword>
<keyword evidence="3" id="KW-0547">Nucleotide-binding</keyword>
<dbReference type="InterPro" id="IPR003593">
    <property type="entry name" value="AAA+_ATPase"/>
</dbReference>
<dbReference type="PANTHER" id="PTHR42788:SF13">
    <property type="entry name" value="ALIPHATIC SULFONATES IMPORT ATP-BINDING PROTEIN SSUB"/>
    <property type="match status" value="1"/>
</dbReference>
<dbReference type="SUPFAM" id="SSF52540">
    <property type="entry name" value="P-loop containing nucleoside triphosphate hydrolases"/>
    <property type="match status" value="1"/>
</dbReference>
<dbReference type="SMART" id="SM00382">
    <property type="entry name" value="AAA"/>
    <property type="match status" value="1"/>
</dbReference>
<comment type="similarity">
    <text evidence="1">Belongs to the ABC transporter superfamily.</text>
</comment>
<feature type="domain" description="ABC transporter" evidence="5">
    <location>
        <begin position="6"/>
        <end position="230"/>
    </location>
</feature>
<keyword evidence="2" id="KW-0813">Transport</keyword>
<evidence type="ECO:0000313" key="6">
    <source>
        <dbReference type="EMBL" id="NGP17303.1"/>
    </source>
</evidence>
<dbReference type="InterPro" id="IPR003439">
    <property type="entry name" value="ABC_transporter-like_ATP-bd"/>
</dbReference>
<dbReference type="InterPro" id="IPR027417">
    <property type="entry name" value="P-loop_NTPase"/>
</dbReference>
<keyword evidence="4 6" id="KW-0067">ATP-binding</keyword>
<dbReference type="CDD" id="cd03293">
    <property type="entry name" value="ABC_NrtD_SsuB_transporters"/>
    <property type="match status" value="1"/>
</dbReference>
<dbReference type="Proteomes" id="UP000474802">
    <property type="component" value="Unassembled WGS sequence"/>
</dbReference>
<name>A0A6M1SSB6_9HYPH</name>
<dbReference type="InterPro" id="IPR050166">
    <property type="entry name" value="ABC_transporter_ATP-bind"/>
</dbReference>
<evidence type="ECO:0000313" key="7">
    <source>
        <dbReference type="Proteomes" id="UP000474802"/>
    </source>
</evidence>
<dbReference type="PROSITE" id="PS00211">
    <property type="entry name" value="ABC_TRANSPORTER_1"/>
    <property type="match status" value="1"/>
</dbReference>
<gene>
    <name evidence="6" type="ORF">G5575_06105</name>
</gene>
<dbReference type="PROSITE" id="PS50893">
    <property type="entry name" value="ABC_TRANSPORTER_2"/>
    <property type="match status" value="1"/>
</dbReference>
<evidence type="ECO:0000256" key="2">
    <source>
        <dbReference type="ARBA" id="ARBA00022448"/>
    </source>
</evidence>
<dbReference type="GO" id="GO:0005524">
    <property type="term" value="F:ATP binding"/>
    <property type="evidence" value="ECO:0007669"/>
    <property type="project" value="UniProtKB-KW"/>
</dbReference>
<evidence type="ECO:0000259" key="5">
    <source>
        <dbReference type="PROSITE" id="PS50893"/>
    </source>
</evidence>
<dbReference type="Gene3D" id="3.40.50.300">
    <property type="entry name" value="P-loop containing nucleotide triphosphate hydrolases"/>
    <property type="match status" value="1"/>
</dbReference>
<sequence>MSAPIISLRHVGKSFKDGEVRALEDISFDVRPGEFVSLVGPSGCGKTTLLRIINGLIAPDEGEVHVMGAAPQPGPDLAMVFQSARLLPWLTVAGNIEFVLQLKGLPGSERPARARALLGAVGLREFAEAFPHELSGGMQQRVGLARALAVEPKVLLMDEPFAALDAMTREVLRKELLQLWSRRGIAVVFVTHDIDEAILLSQRVVLLRPRPGRIDEIVDVSFPEPRWQQDPRTSPAFVSMREHLWDRIHDMVRDGAELEELAGAFGNVDWSTATFHRSFL</sequence>
<organism evidence="6 7">
    <name type="scientific">Devosia aurantiaca</name>
    <dbReference type="NCBI Taxonomy" id="2714858"/>
    <lineage>
        <taxon>Bacteria</taxon>
        <taxon>Pseudomonadati</taxon>
        <taxon>Pseudomonadota</taxon>
        <taxon>Alphaproteobacteria</taxon>
        <taxon>Hyphomicrobiales</taxon>
        <taxon>Devosiaceae</taxon>
        <taxon>Devosia</taxon>
    </lineage>
</organism>
<dbReference type="Pfam" id="PF00005">
    <property type="entry name" value="ABC_tran"/>
    <property type="match status" value="1"/>
</dbReference>
<evidence type="ECO:0000256" key="1">
    <source>
        <dbReference type="ARBA" id="ARBA00005417"/>
    </source>
</evidence>
<accession>A0A6M1SSB6</accession>
<dbReference type="RefSeq" id="WP_164533501.1">
    <property type="nucleotide sequence ID" value="NZ_JAALFG010000001.1"/>
</dbReference>
<reference evidence="6 7" key="1">
    <citation type="submission" date="2020-02" db="EMBL/GenBank/DDBJ databases">
        <authorList>
            <person name="Khan S.A."/>
            <person name="Jeon C.O."/>
            <person name="Chun B.H."/>
        </authorList>
    </citation>
    <scope>NUCLEOTIDE SEQUENCE [LARGE SCALE GENOMIC DNA]</scope>
    <source>
        <strain evidence="6 7">H239</strain>
    </source>
</reference>
<proteinExistence type="inferred from homology"/>
<dbReference type="PANTHER" id="PTHR42788">
    <property type="entry name" value="TAURINE IMPORT ATP-BINDING PROTEIN-RELATED"/>
    <property type="match status" value="1"/>
</dbReference>